<dbReference type="SUPFAM" id="SSF53807">
    <property type="entry name" value="Helical backbone' metal receptor"/>
    <property type="match status" value="1"/>
</dbReference>
<gene>
    <name evidence="5" type="ORF">IAG03_11015</name>
</gene>
<dbReference type="EMBL" id="JACRSN010000018">
    <property type="protein sequence ID" value="MBC8534506.1"/>
    <property type="molecule type" value="Genomic_DNA"/>
</dbReference>
<comment type="caution">
    <text evidence="5">The sequence shown here is derived from an EMBL/GenBank/DDBJ whole genome shotgun (WGS) entry which is preliminary data.</text>
</comment>
<keyword evidence="2" id="KW-0813">Transport</keyword>
<protein>
    <submittedName>
        <fullName evidence="5">Zinc ABC transporter substrate-binding protein</fullName>
    </submittedName>
</protein>
<feature type="signal peptide" evidence="4">
    <location>
        <begin position="1"/>
        <end position="26"/>
    </location>
</feature>
<dbReference type="Gene3D" id="3.40.50.1980">
    <property type="entry name" value="Nitrogenase molybdenum iron protein domain"/>
    <property type="match status" value="2"/>
</dbReference>
<dbReference type="InterPro" id="IPR050492">
    <property type="entry name" value="Bact_metal-bind_prot9"/>
</dbReference>
<dbReference type="RefSeq" id="WP_249320087.1">
    <property type="nucleotide sequence ID" value="NZ_JACRSN010000018.1"/>
</dbReference>
<evidence type="ECO:0000256" key="2">
    <source>
        <dbReference type="ARBA" id="ARBA00022448"/>
    </source>
</evidence>
<organism evidence="5 6">
    <name type="scientific">Yeguia hominis</name>
    <dbReference type="NCBI Taxonomy" id="2763662"/>
    <lineage>
        <taxon>Bacteria</taxon>
        <taxon>Bacillati</taxon>
        <taxon>Bacillota</taxon>
        <taxon>Clostridia</taxon>
        <taxon>Eubacteriales</taxon>
        <taxon>Yeguiaceae</taxon>
        <taxon>Yeguia</taxon>
    </lineage>
</organism>
<dbReference type="PANTHER" id="PTHR42953:SF3">
    <property type="entry name" value="HIGH-AFFINITY ZINC UPTAKE SYSTEM PROTEIN ZNUA"/>
    <property type="match status" value="1"/>
</dbReference>
<accession>A0A926DAZ2</accession>
<proteinExistence type="inferred from homology"/>
<reference evidence="5" key="1">
    <citation type="submission" date="2020-08" db="EMBL/GenBank/DDBJ databases">
        <title>Genome public.</title>
        <authorList>
            <person name="Liu C."/>
            <person name="Sun Q."/>
        </authorList>
    </citation>
    <scope>NUCLEOTIDE SEQUENCE</scope>
    <source>
        <strain evidence="5">NSJ-40</strain>
    </source>
</reference>
<sequence length="301" mass="32945">MKKNRLACFFLACILLCIIGIPGCKTQPEQKPHLRIVTSFYPMYISTINLTKDIPGIRVENMAGQQAGCLHDYQLQSSDMQELEAADVFVINGAGMESFLDKVIEQLPSLRVIDASEGIPLLEENAHVWVSLSGCMEQVRNIADGLKAADPAHASDYERNATVYLKKLSALQNKMHQALDPLPNREIVTMHEAFPYFAEEFHLHIAGVVNREPDSQPSAKELAETIDLIRQTGVTAVFAEPQYSVSAADIIAAESGVSVYTLDPASTGDDDPDAYLHAMESNLAVLKTALQKTNQESGAIS</sequence>
<evidence type="ECO:0000256" key="3">
    <source>
        <dbReference type="ARBA" id="ARBA00022729"/>
    </source>
</evidence>
<comment type="similarity">
    <text evidence="1">Belongs to the bacterial solute-binding protein 9 family.</text>
</comment>
<dbReference type="GO" id="GO:0030001">
    <property type="term" value="P:metal ion transport"/>
    <property type="evidence" value="ECO:0007669"/>
    <property type="project" value="InterPro"/>
</dbReference>
<evidence type="ECO:0000256" key="4">
    <source>
        <dbReference type="SAM" id="SignalP"/>
    </source>
</evidence>
<dbReference type="GO" id="GO:0046872">
    <property type="term" value="F:metal ion binding"/>
    <property type="evidence" value="ECO:0007669"/>
    <property type="project" value="InterPro"/>
</dbReference>
<evidence type="ECO:0000313" key="5">
    <source>
        <dbReference type="EMBL" id="MBC8534506.1"/>
    </source>
</evidence>
<dbReference type="Pfam" id="PF01297">
    <property type="entry name" value="ZnuA"/>
    <property type="match status" value="1"/>
</dbReference>
<evidence type="ECO:0000313" key="6">
    <source>
        <dbReference type="Proteomes" id="UP000651482"/>
    </source>
</evidence>
<dbReference type="Proteomes" id="UP000651482">
    <property type="component" value="Unassembled WGS sequence"/>
</dbReference>
<feature type="chain" id="PRO_5037818060" evidence="4">
    <location>
        <begin position="27"/>
        <end position="301"/>
    </location>
</feature>
<dbReference type="InterPro" id="IPR006127">
    <property type="entry name" value="ZnuA-like"/>
</dbReference>
<dbReference type="PANTHER" id="PTHR42953">
    <property type="entry name" value="HIGH-AFFINITY ZINC UPTAKE SYSTEM PROTEIN ZNUA-RELATED"/>
    <property type="match status" value="1"/>
</dbReference>
<name>A0A926DAZ2_9FIRM</name>
<dbReference type="AlphaFoldDB" id="A0A926DAZ2"/>
<keyword evidence="3 4" id="KW-0732">Signal</keyword>
<keyword evidence="6" id="KW-1185">Reference proteome</keyword>
<evidence type="ECO:0000256" key="1">
    <source>
        <dbReference type="ARBA" id="ARBA00011028"/>
    </source>
</evidence>